<dbReference type="GO" id="GO:0005576">
    <property type="term" value="C:extracellular region"/>
    <property type="evidence" value="ECO:0007669"/>
    <property type="project" value="TreeGrafter"/>
</dbReference>
<dbReference type="OrthoDB" id="1887033at2759"/>
<dbReference type="GO" id="GO:0046557">
    <property type="term" value="F:glucan endo-1,6-beta-glucosidase activity"/>
    <property type="evidence" value="ECO:0007669"/>
    <property type="project" value="TreeGrafter"/>
</dbReference>
<evidence type="ECO:0000313" key="8">
    <source>
        <dbReference type="Proteomes" id="UP000756921"/>
    </source>
</evidence>
<dbReference type="Proteomes" id="UP000756921">
    <property type="component" value="Unassembled WGS sequence"/>
</dbReference>
<comment type="caution">
    <text evidence="7">The sequence shown here is derived from an EMBL/GenBank/DDBJ whole genome shotgun (WGS) entry which is preliminary data.</text>
</comment>
<dbReference type="Gene3D" id="3.20.20.80">
    <property type="entry name" value="Glycosidases"/>
    <property type="match status" value="1"/>
</dbReference>
<comment type="similarity">
    <text evidence="1 5">Belongs to the glycosyl hydrolase 5 (cellulase A) family.</text>
</comment>
<sequence length="525" mass="58996">MLAPSSTVAFSSTNSRADLLPAIQVPSALDILRYRYHHATNLGSVYVLERWLSPSRFPQETSGSSELEAVKSWVAKIGAEQTKKMFETAWANAILDEDIVWLKDEAKGTTVRLPIGYWDLPGEEFTRGTPFETVAQIYSAAWTSIRHLILRLRAHGVGVVIDFHAVPGGANTNDHSGTNSGVAEFFISPFNRKLGIRCAEFVARESAAGLQLVGISLVNEPNNDSENLYEWYDQAIDAVCAIDSSLPIVISDAWDLKRAIDYSLRKNVASPTRSINPIVIDTHMYWCFDDADKKKSPQEIIQEVPSKLSELNGKEGSVTDRGAVQVIIGEYSNVLSADTWVKTGETSKADLIKIFGAEQSLRYQQRAGGAFFWTWKMDWMPGGEWGFKAQSDLQNRFIFPPPHAFIPDRNIFGLLECARNRKDERMWKAVDQHRAYHEHLVPNTLADPSLYENGWKIGYNDAYIFFEGIMNDKAMEAVEPGNRVGNVELWVLKRIRESGFKGDLVWEFEQGVRRGIHDFNAVVGI</sequence>
<dbReference type="PANTHER" id="PTHR31297:SF43">
    <property type="entry name" value="GLUCAN 1,3-BETA-GLUCOSIDASE 3"/>
    <property type="match status" value="1"/>
</dbReference>
<evidence type="ECO:0000259" key="6">
    <source>
        <dbReference type="Pfam" id="PF00150"/>
    </source>
</evidence>
<proteinExistence type="inferred from homology"/>
<name>A0A9P6GUG1_9PLEO</name>
<dbReference type="GO" id="GO:0005737">
    <property type="term" value="C:cytoplasm"/>
    <property type="evidence" value="ECO:0007669"/>
    <property type="project" value="UniProtKB-ARBA"/>
</dbReference>
<dbReference type="InterPro" id="IPR017853">
    <property type="entry name" value="GH"/>
</dbReference>
<evidence type="ECO:0000256" key="3">
    <source>
        <dbReference type="ARBA" id="ARBA00023295"/>
    </source>
</evidence>
<gene>
    <name evidence="7" type="ORF">PMIN01_01170</name>
</gene>
<organism evidence="7 8">
    <name type="scientific">Paraphaeosphaeria minitans</name>
    <dbReference type="NCBI Taxonomy" id="565426"/>
    <lineage>
        <taxon>Eukaryota</taxon>
        <taxon>Fungi</taxon>
        <taxon>Dikarya</taxon>
        <taxon>Ascomycota</taxon>
        <taxon>Pezizomycotina</taxon>
        <taxon>Dothideomycetes</taxon>
        <taxon>Pleosporomycetidae</taxon>
        <taxon>Pleosporales</taxon>
        <taxon>Massarineae</taxon>
        <taxon>Didymosphaeriaceae</taxon>
        <taxon>Paraphaeosphaeria</taxon>
    </lineage>
</organism>
<feature type="domain" description="Glycoside hydrolase family 5" evidence="6">
    <location>
        <begin position="84"/>
        <end position="348"/>
    </location>
</feature>
<dbReference type="GO" id="GO:0009251">
    <property type="term" value="P:glucan catabolic process"/>
    <property type="evidence" value="ECO:0007669"/>
    <property type="project" value="TreeGrafter"/>
</dbReference>
<dbReference type="AlphaFoldDB" id="A0A9P6GUG1"/>
<dbReference type="GO" id="GO:0071555">
    <property type="term" value="P:cell wall organization"/>
    <property type="evidence" value="ECO:0007669"/>
    <property type="project" value="UniProtKB-KW"/>
</dbReference>
<keyword evidence="4" id="KW-0961">Cell wall biogenesis/degradation</keyword>
<dbReference type="FunFam" id="3.20.20.80:FF:000100">
    <property type="entry name" value="Glycoside hydrolase superfamily"/>
    <property type="match status" value="1"/>
</dbReference>
<dbReference type="InterPro" id="IPR001547">
    <property type="entry name" value="Glyco_hydro_5"/>
</dbReference>
<reference evidence="7" key="1">
    <citation type="journal article" date="2020" name="Mol. Plant Microbe Interact.">
        <title>Genome Sequence of the Biocontrol Agent Coniothyrium minitans strain Conio (IMI 134523).</title>
        <authorList>
            <person name="Patel D."/>
            <person name="Shittu T.A."/>
            <person name="Baroncelli R."/>
            <person name="Muthumeenakshi S."/>
            <person name="Osborne T.H."/>
            <person name="Janganan T.K."/>
            <person name="Sreenivasaprasad S."/>
        </authorList>
    </citation>
    <scope>NUCLEOTIDE SEQUENCE</scope>
    <source>
        <strain evidence="7">Conio</strain>
    </source>
</reference>
<evidence type="ECO:0000256" key="2">
    <source>
        <dbReference type="ARBA" id="ARBA00022801"/>
    </source>
</evidence>
<evidence type="ECO:0000256" key="5">
    <source>
        <dbReference type="RuleBase" id="RU361153"/>
    </source>
</evidence>
<dbReference type="Pfam" id="PF00150">
    <property type="entry name" value="Cellulase"/>
    <property type="match status" value="1"/>
</dbReference>
<keyword evidence="2 5" id="KW-0378">Hydrolase</keyword>
<keyword evidence="3 5" id="KW-0326">Glycosidase</keyword>
<keyword evidence="8" id="KW-1185">Reference proteome</keyword>
<evidence type="ECO:0000313" key="7">
    <source>
        <dbReference type="EMBL" id="KAF9741631.1"/>
    </source>
</evidence>
<dbReference type="SUPFAM" id="SSF51445">
    <property type="entry name" value="(Trans)glycosidases"/>
    <property type="match status" value="1"/>
</dbReference>
<dbReference type="GO" id="GO:0009986">
    <property type="term" value="C:cell surface"/>
    <property type="evidence" value="ECO:0007669"/>
    <property type="project" value="TreeGrafter"/>
</dbReference>
<dbReference type="EMBL" id="WJXW01000001">
    <property type="protein sequence ID" value="KAF9741631.1"/>
    <property type="molecule type" value="Genomic_DNA"/>
</dbReference>
<dbReference type="PANTHER" id="PTHR31297">
    <property type="entry name" value="GLUCAN ENDO-1,6-BETA-GLUCOSIDASE B"/>
    <property type="match status" value="1"/>
</dbReference>
<evidence type="ECO:0000256" key="4">
    <source>
        <dbReference type="ARBA" id="ARBA00023316"/>
    </source>
</evidence>
<dbReference type="InterPro" id="IPR050386">
    <property type="entry name" value="Glycosyl_hydrolase_5"/>
</dbReference>
<protein>
    <submittedName>
        <fullName evidence="7">Endo-beta-1,6-glucanase</fullName>
    </submittedName>
</protein>
<evidence type="ECO:0000256" key="1">
    <source>
        <dbReference type="ARBA" id="ARBA00005641"/>
    </source>
</evidence>
<accession>A0A9P6GUG1</accession>